<keyword evidence="1 2" id="KW-0597">Phosphoprotein</keyword>
<gene>
    <name evidence="4" type="ORF">ENQ31_00745</name>
</gene>
<organism evidence="4">
    <name type="scientific">Thermoanaerobaculum aquaticum</name>
    <dbReference type="NCBI Taxonomy" id="1312852"/>
    <lineage>
        <taxon>Bacteria</taxon>
        <taxon>Pseudomonadati</taxon>
        <taxon>Acidobacteriota</taxon>
        <taxon>Thermoanaerobaculia</taxon>
        <taxon>Thermoanaerobaculales</taxon>
        <taxon>Thermoanaerobaculaceae</taxon>
        <taxon>Thermoanaerobaculum</taxon>
    </lineage>
</organism>
<dbReference type="AlphaFoldDB" id="A0A7C2N8J5"/>
<dbReference type="PANTHER" id="PTHR44591:SF3">
    <property type="entry name" value="RESPONSE REGULATORY DOMAIN-CONTAINING PROTEIN"/>
    <property type="match status" value="1"/>
</dbReference>
<dbReference type="InterPro" id="IPR050595">
    <property type="entry name" value="Bact_response_regulator"/>
</dbReference>
<evidence type="ECO:0000313" key="4">
    <source>
        <dbReference type="EMBL" id="HET46684.1"/>
    </source>
</evidence>
<feature type="domain" description="Response regulatory" evidence="3">
    <location>
        <begin position="7"/>
        <end position="122"/>
    </location>
</feature>
<evidence type="ECO:0000256" key="1">
    <source>
        <dbReference type="ARBA" id="ARBA00022553"/>
    </source>
</evidence>
<feature type="modified residue" description="4-aspartylphosphate" evidence="2">
    <location>
        <position position="55"/>
    </location>
</feature>
<dbReference type="InterPro" id="IPR011006">
    <property type="entry name" value="CheY-like_superfamily"/>
</dbReference>
<dbReference type="EMBL" id="DSMR01000049">
    <property type="protein sequence ID" value="HET46684.1"/>
    <property type="molecule type" value="Genomic_DNA"/>
</dbReference>
<dbReference type="Gene3D" id="3.40.50.2300">
    <property type="match status" value="1"/>
</dbReference>
<accession>A0A7C2N8J5</accession>
<dbReference type="GO" id="GO:0000160">
    <property type="term" value="P:phosphorelay signal transduction system"/>
    <property type="evidence" value="ECO:0007669"/>
    <property type="project" value="InterPro"/>
</dbReference>
<protein>
    <submittedName>
        <fullName evidence="4">Response regulator</fullName>
    </submittedName>
</protein>
<proteinExistence type="predicted"/>
<dbReference type="Pfam" id="PF00072">
    <property type="entry name" value="Response_reg"/>
    <property type="match status" value="1"/>
</dbReference>
<sequence>MSVQPKKVLAVDDSKLMLRMYEVMLRGTPLLLAENGQQALQLLEQNPDVDLVLLDINMPVMNGLEFLAALGQQGRLPGLPVIVVSTDGEEAQIEKGLAAGAVAYLTKPFDAERLRAAIAALEAP</sequence>
<name>A0A7C2N8J5_9BACT</name>
<dbReference type="SUPFAM" id="SSF52172">
    <property type="entry name" value="CheY-like"/>
    <property type="match status" value="1"/>
</dbReference>
<dbReference type="PROSITE" id="PS50110">
    <property type="entry name" value="RESPONSE_REGULATORY"/>
    <property type="match status" value="1"/>
</dbReference>
<dbReference type="InterPro" id="IPR001789">
    <property type="entry name" value="Sig_transdc_resp-reg_receiver"/>
</dbReference>
<dbReference type="PANTHER" id="PTHR44591">
    <property type="entry name" value="STRESS RESPONSE REGULATOR PROTEIN 1"/>
    <property type="match status" value="1"/>
</dbReference>
<evidence type="ECO:0000256" key="2">
    <source>
        <dbReference type="PROSITE-ProRule" id="PRU00169"/>
    </source>
</evidence>
<dbReference type="SMART" id="SM00448">
    <property type="entry name" value="REC"/>
    <property type="match status" value="1"/>
</dbReference>
<reference evidence="4" key="1">
    <citation type="journal article" date="2020" name="mSystems">
        <title>Genome- and Community-Level Interaction Insights into Carbon Utilization and Element Cycling Functions of Hydrothermarchaeota in Hydrothermal Sediment.</title>
        <authorList>
            <person name="Zhou Z."/>
            <person name="Liu Y."/>
            <person name="Xu W."/>
            <person name="Pan J."/>
            <person name="Luo Z.H."/>
            <person name="Li M."/>
        </authorList>
    </citation>
    <scope>NUCLEOTIDE SEQUENCE [LARGE SCALE GENOMIC DNA]</scope>
    <source>
        <strain evidence="4">SpSt-299</strain>
    </source>
</reference>
<evidence type="ECO:0000259" key="3">
    <source>
        <dbReference type="PROSITE" id="PS50110"/>
    </source>
</evidence>
<comment type="caution">
    <text evidence="4">The sequence shown here is derived from an EMBL/GenBank/DDBJ whole genome shotgun (WGS) entry which is preliminary data.</text>
</comment>